<name>A0A4V1L546_9BACT</name>
<reference evidence="2" key="2">
    <citation type="submission" date="2019-02" db="EMBL/GenBank/DDBJ databases">
        <title>Granulicella sibirica sp. nov., a psychrotolerant acidobacterium isolated from an organic soil layer in forested tundra, West Siberia.</title>
        <authorList>
            <person name="Oshkin I.Y."/>
            <person name="Kulichevskaya I.S."/>
            <person name="Rijpstra W.I.C."/>
            <person name="Sinninghe Damste J.S."/>
            <person name="Rakitin A.L."/>
            <person name="Ravin N.V."/>
            <person name="Dedysh S.N."/>
        </authorList>
    </citation>
    <scope>NUCLEOTIDE SEQUENCE [LARGE SCALE GENOMIC DNA]</scope>
    <source>
        <strain evidence="2">AF10</strain>
    </source>
</reference>
<proteinExistence type="predicted"/>
<evidence type="ECO:0000313" key="1">
    <source>
        <dbReference type="EMBL" id="RXH54494.1"/>
    </source>
</evidence>
<sequence>MGHVYDEFQSFFFRGLGKNYRGLNLSVRQRIDEIGTPDTLQRSPDVPNHQHVAKDNVGAKRLKCSGAHILFARQCSYSVTSL</sequence>
<evidence type="ECO:0000313" key="2">
    <source>
        <dbReference type="Proteomes" id="UP000289437"/>
    </source>
</evidence>
<organism evidence="1 2">
    <name type="scientific">Granulicella sibirica</name>
    <dbReference type="NCBI Taxonomy" id="2479048"/>
    <lineage>
        <taxon>Bacteria</taxon>
        <taxon>Pseudomonadati</taxon>
        <taxon>Acidobacteriota</taxon>
        <taxon>Terriglobia</taxon>
        <taxon>Terriglobales</taxon>
        <taxon>Acidobacteriaceae</taxon>
        <taxon>Granulicella</taxon>
    </lineage>
</organism>
<dbReference type="AlphaFoldDB" id="A0A4V1L546"/>
<dbReference type="EMBL" id="RDSM01000003">
    <property type="protein sequence ID" value="RXH54494.1"/>
    <property type="molecule type" value="Genomic_DNA"/>
</dbReference>
<dbReference type="Proteomes" id="UP000289437">
    <property type="component" value="Unassembled WGS sequence"/>
</dbReference>
<gene>
    <name evidence="1" type="ORF">GRAN_3597</name>
</gene>
<accession>A0A4V1L546</accession>
<keyword evidence="2" id="KW-1185">Reference proteome</keyword>
<protein>
    <submittedName>
        <fullName evidence="1">Uncharacterized protein</fullName>
    </submittedName>
</protein>
<comment type="caution">
    <text evidence="1">The sequence shown here is derived from an EMBL/GenBank/DDBJ whole genome shotgun (WGS) entry which is preliminary data.</text>
</comment>
<reference evidence="1 2" key="1">
    <citation type="submission" date="2018-11" db="EMBL/GenBank/DDBJ databases">
        <authorList>
            <person name="Mardanov A.V."/>
            <person name="Ravin N.V."/>
            <person name="Dedysh S.N."/>
        </authorList>
    </citation>
    <scope>NUCLEOTIDE SEQUENCE [LARGE SCALE GENOMIC DNA]</scope>
    <source>
        <strain evidence="1 2">AF10</strain>
    </source>
</reference>